<feature type="chain" id="PRO_5029473295" evidence="1">
    <location>
        <begin position="20"/>
        <end position="83"/>
    </location>
</feature>
<dbReference type="Proteomes" id="UP000025227">
    <property type="component" value="Unplaced"/>
</dbReference>
<dbReference type="AlphaFoldDB" id="A0A7I5ED11"/>
<keyword evidence="1" id="KW-0732">Signal</keyword>
<reference evidence="3" key="1">
    <citation type="submission" date="2020-12" db="UniProtKB">
        <authorList>
            <consortium name="WormBaseParasite"/>
        </authorList>
    </citation>
    <scope>IDENTIFICATION</scope>
    <source>
        <strain evidence="3">MHco3</strain>
    </source>
</reference>
<dbReference type="WBParaSite" id="HCON_00150160-00001">
    <property type="protein sequence ID" value="HCON_00150160-00001"/>
    <property type="gene ID" value="HCON_00150160"/>
</dbReference>
<keyword evidence="2" id="KW-1185">Reference proteome</keyword>
<sequence>MSLIATAMVFLVANPFIQASGNPVPPVAFTPKPNDLRDEGKLEGARFKRMDPLLEKYLNGPTKRPGWWHYENCMGQPCSLKRI</sequence>
<evidence type="ECO:0000313" key="2">
    <source>
        <dbReference type="Proteomes" id="UP000025227"/>
    </source>
</evidence>
<organism evidence="2 3">
    <name type="scientific">Haemonchus contortus</name>
    <name type="common">Barber pole worm</name>
    <dbReference type="NCBI Taxonomy" id="6289"/>
    <lineage>
        <taxon>Eukaryota</taxon>
        <taxon>Metazoa</taxon>
        <taxon>Ecdysozoa</taxon>
        <taxon>Nematoda</taxon>
        <taxon>Chromadorea</taxon>
        <taxon>Rhabditida</taxon>
        <taxon>Rhabditina</taxon>
        <taxon>Rhabditomorpha</taxon>
        <taxon>Strongyloidea</taxon>
        <taxon>Trichostrongylidae</taxon>
        <taxon>Haemonchus</taxon>
    </lineage>
</organism>
<evidence type="ECO:0000313" key="3">
    <source>
        <dbReference type="WBParaSite" id="HCON_00150160-00001"/>
    </source>
</evidence>
<protein>
    <submittedName>
        <fullName evidence="3">Beta-galactosidase</fullName>
    </submittedName>
</protein>
<evidence type="ECO:0000256" key="1">
    <source>
        <dbReference type="SAM" id="SignalP"/>
    </source>
</evidence>
<feature type="signal peptide" evidence="1">
    <location>
        <begin position="1"/>
        <end position="19"/>
    </location>
</feature>
<accession>A0A7I5ED11</accession>
<name>A0A7I5ED11_HAECO</name>
<proteinExistence type="predicted"/>